<feature type="domain" description="C3H1-type" evidence="17">
    <location>
        <begin position="13"/>
        <end position="40"/>
    </location>
</feature>
<dbReference type="SMART" id="SM00356">
    <property type="entry name" value="ZnF_C3H1"/>
    <property type="match status" value="4"/>
</dbReference>
<dbReference type="Pfam" id="PF00642">
    <property type="entry name" value="zf-CCCH"/>
    <property type="match status" value="2"/>
</dbReference>
<feature type="region of interest" description="Disordered" evidence="16">
    <location>
        <begin position="878"/>
        <end position="904"/>
    </location>
</feature>
<evidence type="ECO:0000256" key="7">
    <source>
        <dbReference type="ARBA" id="ARBA00022771"/>
    </source>
</evidence>
<dbReference type="OrthoDB" id="40021at2759"/>
<feature type="compositionally biased region" description="Basic and acidic residues" evidence="16">
    <location>
        <begin position="752"/>
        <end position="761"/>
    </location>
</feature>
<dbReference type="EC" id="2.7.7.14" evidence="13"/>
<proteinExistence type="inferred from homology"/>
<keyword evidence="19" id="KW-1185">Reference proteome</keyword>
<keyword evidence="4" id="KW-0808">Transferase</keyword>
<dbReference type="PROSITE" id="PS50103">
    <property type="entry name" value="ZF_C3H1"/>
    <property type="match status" value="4"/>
</dbReference>
<dbReference type="Pfam" id="PF01467">
    <property type="entry name" value="CTP_transf_like"/>
    <property type="match status" value="2"/>
</dbReference>
<evidence type="ECO:0000313" key="18">
    <source>
        <dbReference type="EMBL" id="CAE7178367.1"/>
    </source>
</evidence>
<feature type="domain" description="C3H1-type" evidence="17">
    <location>
        <begin position="48"/>
        <end position="76"/>
    </location>
</feature>
<comment type="pathway">
    <text evidence="12">Phospholipid metabolism; phosphatidylethanolamine biosynthesis; phosphatidylethanolamine from ethanolamine: step 2/3.</text>
</comment>
<protein>
    <recommendedName>
        <fullName evidence="13">ethanolamine-phosphate cytidylyltransferase</fullName>
        <ecNumber evidence="13">2.7.7.14</ecNumber>
    </recommendedName>
    <alternativeName>
        <fullName evidence="14">CTP:phosphoethanolamine cytidylyltransferase</fullName>
    </alternativeName>
</protein>
<evidence type="ECO:0000256" key="13">
    <source>
        <dbReference type="ARBA" id="ARBA00024221"/>
    </source>
</evidence>
<dbReference type="Gene3D" id="4.10.1000.10">
    <property type="entry name" value="Zinc finger, CCCH-type"/>
    <property type="match status" value="4"/>
</dbReference>
<reference evidence="18" key="1">
    <citation type="submission" date="2021-02" db="EMBL/GenBank/DDBJ databases">
        <authorList>
            <person name="Dougan E. K."/>
            <person name="Rhodes N."/>
            <person name="Thang M."/>
            <person name="Chan C."/>
        </authorList>
    </citation>
    <scope>NUCLEOTIDE SEQUENCE</scope>
</reference>
<evidence type="ECO:0000256" key="15">
    <source>
        <dbReference type="PROSITE-ProRule" id="PRU00723"/>
    </source>
</evidence>
<organism evidence="18 19">
    <name type="scientific">Symbiodinium pilosum</name>
    <name type="common">Dinoflagellate</name>
    <dbReference type="NCBI Taxonomy" id="2952"/>
    <lineage>
        <taxon>Eukaryota</taxon>
        <taxon>Sar</taxon>
        <taxon>Alveolata</taxon>
        <taxon>Dinophyceae</taxon>
        <taxon>Suessiales</taxon>
        <taxon>Symbiodiniaceae</taxon>
        <taxon>Symbiodinium</taxon>
    </lineage>
</organism>
<dbReference type="PANTHER" id="PTHR45780:SF2">
    <property type="entry name" value="ETHANOLAMINE-PHOSPHATE CYTIDYLYLTRANSFERASE"/>
    <property type="match status" value="1"/>
</dbReference>
<keyword evidence="7 15" id="KW-0863">Zinc-finger</keyword>
<evidence type="ECO:0000256" key="16">
    <source>
        <dbReference type="SAM" id="MobiDB-lite"/>
    </source>
</evidence>
<dbReference type="Proteomes" id="UP000649617">
    <property type="component" value="Unassembled WGS sequence"/>
</dbReference>
<dbReference type="PANTHER" id="PTHR45780">
    <property type="entry name" value="ETHANOLAMINE-PHOSPHATE CYTIDYLYLTRANSFERASE"/>
    <property type="match status" value="1"/>
</dbReference>
<comment type="pathway">
    <text evidence="1">Lipid metabolism.</text>
</comment>
<keyword evidence="5" id="KW-0548">Nucleotidyltransferase</keyword>
<evidence type="ECO:0000256" key="3">
    <source>
        <dbReference type="ARBA" id="ARBA00022516"/>
    </source>
</evidence>
<feature type="domain" description="C3H1-type" evidence="17">
    <location>
        <begin position="710"/>
        <end position="738"/>
    </location>
</feature>
<dbReference type="GO" id="GO:0005737">
    <property type="term" value="C:cytoplasm"/>
    <property type="evidence" value="ECO:0007669"/>
    <property type="project" value="TreeGrafter"/>
</dbReference>
<accession>A0A812IT80</accession>
<evidence type="ECO:0000256" key="5">
    <source>
        <dbReference type="ARBA" id="ARBA00022695"/>
    </source>
</evidence>
<evidence type="ECO:0000256" key="2">
    <source>
        <dbReference type="ARBA" id="ARBA00010101"/>
    </source>
</evidence>
<dbReference type="InterPro" id="IPR004821">
    <property type="entry name" value="Cyt_trans-like"/>
</dbReference>
<keyword evidence="6 15" id="KW-0479">Metal-binding</keyword>
<dbReference type="GO" id="GO:0004306">
    <property type="term" value="F:ethanolamine-phosphate cytidylyltransferase activity"/>
    <property type="evidence" value="ECO:0007669"/>
    <property type="project" value="UniProtKB-EC"/>
</dbReference>
<feature type="region of interest" description="Disordered" evidence="16">
    <location>
        <begin position="80"/>
        <end position="106"/>
    </location>
</feature>
<dbReference type="InterPro" id="IPR014729">
    <property type="entry name" value="Rossmann-like_a/b/a_fold"/>
</dbReference>
<evidence type="ECO:0000256" key="10">
    <source>
        <dbReference type="ARBA" id="ARBA00023209"/>
    </source>
</evidence>
<name>A0A812IT80_SYMPI</name>
<feature type="region of interest" description="Disordered" evidence="16">
    <location>
        <begin position="745"/>
        <end position="781"/>
    </location>
</feature>
<dbReference type="Pfam" id="PF14608">
    <property type="entry name" value="zf-CCCH_2"/>
    <property type="match status" value="2"/>
</dbReference>
<keyword evidence="9" id="KW-0443">Lipid metabolism</keyword>
<dbReference type="GO" id="GO:0006646">
    <property type="term" value="P:phosphatidylethanolamine biosynthetic process"/>
    <property type="evidence" value="ECO:0007669"/>
    <property type="project" value="UniProtKB-UniPathway"/>
</dbReference>
<dbReference type="AlphaFoldDB" id="A0A812IT80"/>
<evidence type="ECO:0000313" key="19">
    <source>
        <dbReference type="Proteomes" id="UP000649617"/>
    </source>
</evidence>
<dbReference type="SUPFAM" id="SSF90229">
    <property type="entry name" value="CCCH zinc finger"/>
    <property type="match status" value="4"/>
</dbReference>
<feature type="compositionally biased region" description="Low complexity" evidence="16">
    <location>
        <begin position="892"/>
        <end position="904"/>
    </location>
</feature>
<dbReference type="InterPro" id="IPR000571">
    <property type="entry name" value="Znf_CCCH"/>
</dbReference>
<evidence type="ECO:0000256" key="12">
    <source>
        <dbReference type="ARBA" id="ARBA00024191"/>
    </source>
</evidence>
<evidence type="ECO:0000256" key="4">
    <source>
        <dbReference type="ARBA" id="ARBA00022679"/>
    </source>
</evidence>
<comment type="caution">
    <text evidence="18">The sequence shown here is derived from an EMBL/GenBank/DDBJ whole genome shotgun (WGS) entry which is preliminary data.</text>
</comment>
<dbReference type="Gene3D" id="3.40.50.620">
    <property type="entry name" value="HUPs"/>
    <property type="match status" value="2"/>
</dbReference>
<evidence type="ECO:0000256" key="6">
    <source>
        <dbReference type="ARBA" id="ARBA00022723"/>
    </source>
</evidence>
<evidence type="ECO:0000256" key="9">
    <source>
        <dbReference type="ARBA" id="ARBA00023098"/>
    </source>
</evidence>
<dbReference type="NCBIfam" id="TIGR00125">
    <property type="entry name" value="cyt_tran_rel"/>
    <property type="match status" value="1"/>
</dbReference>
<dbReference type="InterPro" id="IPR044608">
    <property type="entry name" value="Ect1/PCYT2"/>
</dbReference>
<evidence type="ECO:0000256" key="1">
    <source>
        <dbReference type="ARBA" id="ARBA00005189"/>
    </source>
</evidence>
<comment type="similarity">
    <text evidence="2">Belongs to the cytidylyltransferase family.</text>
</comment>
<keyword evidence="10" id="KW-0594">Phospholipid biosynthesis</keyword>
<sequence>MTQAQMKDTRDALKFTRMCKYWSINRCHLGSDCNFAHSESELRDQPDLVSTQLCFQFARKGVCKNGEACKFAHGKSEIRRLPKNSKQNAETKKVPKPRREEGQKADSNVASIAMLSAMAAAPDTGIRPLLKQPSHDGVVNELPLYVDTKGIFAQQDVDVATESVASTLYDSDCSEPVLFVQRDPSHHGIWDGNGGKALLGQSGNMFAGNLLFWKVGPLLRTFLDFHQDVRWANSRETLQLAHGIAVRVYHNIWLQHVYDRFGTARAYLEAAAKLTGKKWNFLGPLAVSEWYGRRELWLMEEDTQTAAQPMLSVPGRHEAIFPRVLPSSGVRTIAAEPAKLEVRIFLNGCFDLMHVGHFNALRQAKRLFFQQGYKKVIMVAGIHSDEAITRQKGIAVLEATKWVDEFVTQLPYVSMSAQMADALQVKWICHGDDMPICKGGGGMYSDAIEKGRFQMLKRTEGISTTQIIQRLIRQQGLESSSDLEVDAMDSALATTQRLAQFAAPSDPEQPAKLLTSAKTVVYVPGIFDLVHPGHVSILQQAAKMGDYLLIGLYSDETVRQHRRCPPVLTMLERAMAVLSTRWVDDVVLGVPWRITKELLATLNISTVVVGRPPGGLDADQQKVEEETLMKHGNFAIFEGAVFVIHEATIWFRGYLLISISMVNHDAQMKDTRDALKFTRMCKYWKGSGCNLGADCSFAHSESELRDQPDLVSTQLCFQFARKGICKNGDACTFAHGKSELRRFPKTRSFGRKRVEPKKLQEESSQADSVASLAGSRTMASPNEMFRSSMAAALTDMPLTFKPPPGLEGVESSSLVEPPPGLEPHATELRSVAEMLQECLKNSLRRPLLKQGSHDGLDIGLPLIMDTSLIPVKREVDVATESSTSTAYHSDGSEPSSPSSRPFWL</sequence>
<keyword evidence="8 15" id="KW-0862">Zinc</keyword>
<keyword evidence="11" id="KW-1208">Phospholipid metabolism</keyword>
<dbReference type="GO" id="GO:0008270">
    <property type="term" value="F:zinc ion binding"/>
    <property type="evidence" value="ECO:0007669"/>
    <property type="project" value="UniProtKB-KW"/>
</dbReference>
<evidence type="ECO:0000256" key="8">
    <source>
        <dbReference type="ARBA" id="ARBA00022833"/>
    </source>
</evidence>
<gene>
    <name evidence="18" type="primary">PECT1</name>
    <name evidence="18" type="ORF">SPIL2461_LOCUS974</name>
</gene>
<feature type="zinc finger region" description="C3H1-type" evidence="15">
    <location>
        <begin position="710"/>
        <end position="738"/>
    </location>
</feature>
<keyword evidence="3" id="KW-0444">Lipid biosynthesis</keyword>
<evidence type="ECO:0000259" key="17">
    <source>
        <dbReference type="PROSITE" id="PS50103"/>
    </source>
</evidence>
<dbReference type="SUPFAM" id="SSF52374">
    <property type="entry name" value="Nucleotidylyl transferase"/>
    <property type="match status" value="2"/>
</dbReference>
<feature type="zinc finger region" description="C3H1-type" evidence="15">
    <location>
        <begin position="48"/>
        <end position="76"/>
    </location>
</feature>
<dbReference type="UniPathway" id="UPA00558">
    <property type="reaction ID" value="UER00742"/>
</dbReference>
<evidence type="ECO:0000256" key="14">
    <source>
        <dbReference type="ARBA" id="ARBA00031473"/>
    </source>
</evidence>
<feature type="zinc finger region" description="C3H1-type" evidence="15">
    <location>
        <begin position="13"/>
        <end position="40"/>
    </location>
</feature>
<evidence type="ECO:0000256" key="11">
    <source>
        <dbReference type="ARBA" id="ARBA00023264"/>
    </source>
</evidence>
<dbReference type="EMBL" id="CAJNIZ010000914">
    <property type="protein sequence ID" value="CAE7178367.1"/>
    <property type="molecule type" value="Genomic_DNA"/>
</dbReference>
<feature type="zinc finger region" description="C3H1-type" evidence="15">
    <location>
        <begin position="675"/>
        <end position="702"/>
    </location>
</feature>
<dbReference type="InterPro" id="IPR036855">
    <property type="entry name" value="Znf_CCCH_sf"/>
</dbReference>
<feature type="compositionally biased region" description="Basic and acidic residues" evidence="16">
    <location>
        <begin position="89"/>
        <end position="104"/>
    </location>
</feature>
<feature type="domain" description="C3H1-type" evidence="17">
    <location>
        <begin position="675"/>
        <end position="702"/>
    </location>
</feature>